<dbReference type="PANTHER" id="PTHR47103">
    <property type="entry name" value="DNA-BINDING PROTEIN"/>
    <property type="match status" value="1"/>
</dbReference>
<keyword evidence="1" id="KW-0479">Metal-binding</keyword>
<keyword evidence="7" id="KW-1185">Reference proteome</keyword>
<sequence>MNSSYHDATYSRDHRSFRYVWTVLMVNLEEEDYEGDIYKIVGNGYAACIITEFLRCLATLHSGFSHDGLCNRCKRPGHFVRDCPNMTVQQLWASWFCFDYFCYTFFCFSHIAAGCHSDTVCWNCKEPGHHASHSPNDPVCHTCGKMGHLARECCDSDFPVQNASLGNN</sequence>
<gene>
    <name evidence="6" type="ORF">POTOM_036750</name>
</gene>
<reference evidence="6" key="1">
    <citation type="journal article" date="2020" name="bioRxiv">
        <title>Hybrid origin of Populus tomentosa Carr. identified through genome sequencing and phylogenomic analysis.</title>
        <authorList>
            <person name="An X."/>
            <person name="Gao K."/>
            <person name="Chen Z."/>
            <person name="Li J."/>
            <person name="Yang X."/>
            <person name="Yang X."/>
            <person name="Zhou J."/>
            <person name="Guo T."/>
            <person name="Zhao T."/>
            <person name="Huang S."/>
            <person name="Miao D."/>
            <person name="Khan W.U."/>
            <person name="Rao P."/>
            <person name="Ye M."/>
            <person name="Lei B."/>
            <person name="Liao W."/>
            <person name="Wang J."/>
            <person name="Ji L."/>
            <person name="Li Y."/>
            <person name="Guo B."/>
            <person name="Mustafa N.S."/>
            <person name="Li S."/>
            <person name="Yun Q."/>
            <person name="Keller S.R."/>
            <person name="Mao J."/>
            <person name="Zhang R."/>
            <person name="Strauss S.H."/>
        </authorList>
    </citation>
    <scope>NUCLEOTIDE SEQUENCE</scope>
    <source>
        <strain evidence="6">GM15</strain>
        <tissue evidence="6">Leaf</tissue>
    </source>
</reference>
<dbReference type="PANTHER" id="PTHR47103:SF5">
    <property type="entry name" value="DNA-BINDING PROTEIN HEXBP-LIKE"/>
    <property type="match status" value="1"/>
</dbReference>
<evidence type="ECO:0000256" key="3">
    <source>
        <dbReference type="ARBA" id="ARBA00022833"/>
    </source>
</evidence>
<evidence type="ECO:0000259" key="5">
    <source>
        <dbReference type="PROSITE" id="PS50158"/>
    </source>
</evidence>
<accession>A0A8X7YWQ2</accession>
<dbReference type="Pfam" id="PF00098">
    <property type="entry name" value="zf-CCHC"/>
    <property type="match status" value="2"/>
</dbReference>
<feature type="domain" description="CCHC-type" evidence="5">
    <location>
        <begin position="140"/>
        <end position="153"/>
    </location>
</feature>
<evidence type="ECO:0000256" key="1">
    <source>
        <dbReference type="ARBA" id="ARBA00022723"/>
    </source>
</evidence>
<proteinExistence type="predicted"/>
<name>A0A8X7YWQ2_POPTO</name>
<organism evidence="6 7">
    <name type="scientific">Populus tomentosa</name>
    <name type="common">Chinese white poplar</name>
    <dbReference type="NCBI Taxonomy" id="118781"/>
    <lineage>
        <taxon>Eukaryota</taxon>
        <taxon>Viridiplantae</taxon>
        <taxon>Streptophyta</taxon>
        <taxon>Embryophyta</taxon>
        <taxon>Tracheophyta</taxon>
        <taxon>Spermatophyta</taxon>
        <taxon>Magnoliopsida</taxon>
        <taxon>eudicotyledons</taxon>
        <taxon>Gunneridae</taxon>
        <taxon>Pentapetalae</taxon>
        <taxon>rosids</taxon>
        <taxon>fabids</taxon>
        <taxon>Malpighiales</taxon>
        <taxon>Salicaceae</taxon>
        <taxon>Saliceae</taxon>
        <taxon>Populus</taxon>
    </lineage>
</organism>
<evidence type="ECO:0000256" key="2">
    <source>
        <dbReference type="ARBA" id="ARBA00022771"/>
    </source>
</evidence>
<dbReference type="InterPro" id="IPR025829">
    <property type="entry name" value="Zn_knuckle_CX2CX3GHX4C"/>
</dbReference>
<protein>
    <recommendedName>
        <fullName evidence="5">CCHC-type domain-containing protein</fullName>
    </recommendedName>
</protein>
<dbReference type="AlphaFoldDB" id="A0A8X7YWQ2"/>
<evidence type="ECO:0000256" key="4">
    <source>
        <dbReference type="PROSITE-ProRule" id="PRU00047"/>
    </source>
</evidence>
<dbReference type="EMBL" id="JAAWWB010000019">
    <property type="protein sequence ID" value="KAG6760243.1"/>
    <property type="molecule type" value="Genomic_DNA"/>
</dbReference>
<evidence type="ECO:0000313" key="7">
    <source>
        <dbReference type="Proteomes" id="UP000886885"/>
    </source>
</evidence>
<keyword evidence="2 4" id="KW-0863">Zinc-finger</keyword>
<dbReference type="PROSITE" id="PS50158">
    <property type="entry name" value="ZF_CCHC"/>
    <property type="match status" value="2"/>
</dbReference>
<dbReference type="Pfam" id="PF13696">
    <property type="entry name" value="zf-CCHC_2"/>
    <property type="match status" value="1"/>
</dbReference>
<comment type="caution">
    <text evidence="6">The sequence shown here is derived from an EMBL/GenBank/DDBJ whole genome shotgun (WGS) entry which is preliminary data.</text>
</comment>
<dbReference type="SMART" id="SM00343">
    <property type="entry name" value="ZnF_C2HC"/>
    <property type="match status" value="3"/>
</dbReference>
<dbReference type="Proteomes" id="UP000886885">
    <property type="component" value="Chromosome 10A"/>
</dbReference>
<keyword evidence="3" id="KW-0862">Zinc</keyword>
<feature type="domain" description="CCHC-type" evidence="5">
    <location>
        <begin position="70"/>
        <end position="85"/>
    </location>
</feature>
<dbReference type="GO" id="GO:0008270">
    <property type="term" value="F:zinc ion binding"/>
    <property type="evidence" value="ECO:0007669"/>
    <property type="project" value="UniProtKB-KW"/>
</dbReference>
<evidence type="ECO:0000313" key="6">
    <source>
        <dbReference type="EMBL" id="KAG6760243.1"/>
    </source>
</evidence>
<dbReference type="GO" id="GO:0003676">
    <property type="term" value="F:nucleic acid binding"/>
    <property type="evidence" value="ECO:0007669"/>
    <property type="project" value="InterPro"/>
</dbReference>
<dbReference type="InterPro" id="IPR001878">
    <property type="entry name" value="Znf_CCHC"/>
</dbReference>
<dbReference type="OrthoDB" id="427960at2759"/>